<dbReference type="OrthoDB" id="10256725at2759"/>
<evidence type="ECO:0000259" key="8">
    <source>
        <dbReference type="Pfam" id="PF18913"/>
    </source>
</evidence>
<evidence type="ECO:0000256" key="3">
    <source>
        <dbReference type="ARBA" id="ARBA00022801"/>
    </source>
</evidence>
<accession>A0A9W7GCL9</accession>
<evidence type="ECO:0000256" key="6">
    <source>
        <dbReference type="ARBA" id="ARBA00024331"/>
    </source>
</evidence>
<dbReference type="InterPro" id="IPR023079">
    <property type="entry name" value="SBPase"/>
</dbReference>
<dbReference type="PIRSF" id="PIRSF000904">
    <property type="entry name" value="FBPtase_SBPase"/>
    <property type="match status" value="1"/>
</dbReference>
<dbReference type="GO" id="GO:0005737">
    <property type="term" value="C:cytoplasm"/>
    <property type="evidence" value="ECO:0007669"/>
    <property type="project" value="TreeGrafter"/>
</dbReference>
<comment type="pathway">
    <text evidence="6">Carbohydrate biosynthesis.</text>
</comment>
<dbReference type="Pfam" id="PF00316">
    <property type="entry name" value="FBPase"/>
    <property type="match status" value="1"/>
</dbReference>
<feature type="domain" description="Fructose-1-6-bisphosphatase class I N-terminal" evidence="7">
    <location>
        <begin position="71"/>
        <end position="217"/>
    </location>
</feature>
<evidence type="ECO:0000256" key="5">
    <source>
        <dbReference type="ARBA" id="ARBA00023277"/>
    </source>
</evidence>
<dbReference type="GO" id="GO:0030388">
    <property type="term" value="P:fructose 1,6-bisphosphate metabolic process"/>
    <property type="evidence" value="ECO:0007669"/>
    <property type="project" value="TreeGrafter"/>
</dbReference>
<dbReference type="GO" id="GO:0006000">
    <property type="term" value="P:fructose metabolic process"/>
    <property type="evidence" value="ECO:0007669"/>
    <property type="project" value="TreeGrafter"/>
</dbReference>
<keyword evidence="10" id="KW-1185">Reference proteome</keyword>
<dbReference type="PANTHER" id="PTHR11556">
    <property type="entry name" value="FRUCTOSE-1,6-BISPHOSPHATASE-RELATED"/>
    <property type="match status" value="1"/>
</dbReference>
<dbReference type="InterPro" id="IPR000146">
    <property type="entry name" value="FBPase_class-1"/>
</dbReference>
<dbReference type="EMBL" id="BRYA01001450">
    <property type="protein sequence ID" value="GMI43200.1"/>
    <property type="molecule type" value="Genomic_DNA"/>
</dbReference>
<dbReference type="PANTHER" id="PTHR11556:SF35">
    <property type="entry name" value="SEDOHEPTULOSE-1,7-BISPHOSPHATASE, CHLOROPLASTIC"/>
    <property type="match status" value="1"/>
</dbReference>
<dbReference type="Gene3D" id="3.40.190.80">
    <property type="match status" value="1"/>
</dbReference>
<keyword evidence="2" id="KW-0479">Metal-binding</keyword>
<proteinExistence type="inferred from homology"/>
<evidence type="ECO:0000259" key="7">
    <source>
        <dbReference type="Pfam" id="PF00316"/>
    </source>
</evidence>
<dbReference type="Proteomes" id="UP001165065">
    <property type="component" value="Unassembled WGS sequence"/>
</dbReference>
<dbReference type="GO" id="GO:0006094">
    <property type="term" value="P:gluconeogenesis"/>
    <property type="evidence" value="ECO:0007669"/>
    <property type="project" value="TreeGrafter"/>
</dbReference>
<feature type="domain" description="Fructose-1-6-bisphosphatase class 1 C-terminal" evidence="8">
    <location>
        <begin position="222"/>
        <end position="346"/>
    </location>
</feature>
<keyword evidence="3" id="KW-0378">Hydrolase</keyword>
<dbReference type="SUPFAM" id="SSF56655">
    <property type="entry name" value="Carbohydrate phosphatase"/>
    <property type="match status" value="1"/>
</dbReference>
<name>A0A9W7GCL9_9STRA</name>
<gene>
    <name evidence="9" type="ORF">TrCOL_g9771</name>
</gene>
<reference evidence="10" key="1">
    <citation type="journal article" date="2023" name="Commun. Biol.">
        <title>Genome analysis of Parmales, the sister group of diatoms, reveals the evolutionary specialization of diatoms from phago-mixotrophs to photoautotrophs.</title>
        <authorList>
            <person name="Ban H."/>
            <person name="Sato S."/>
            <person name="Yoshikawa S."/>
            <person name="Yamada K."/>
            <person name="Nakamura Y."/>
            <person name="Ichinomiya M."/>
            <person name="Sato N."/>
            <person name="Blanc-Mathieu R."/>
            <person name="Endo H."/>
            <person name="Kuwata A."/>
            <person name="Ogata H."/>
        </authorList>
    </citation>
    <scope>NUCLEOTIDE SEQUENCE [LARGE SCALE GENOMIC DNA]</scope>
</reference>
<dbReference type="GO" id="GO:0005986">
    <property type="term" value="P:sucrose biosynthetic process"/>
    <property type="evidence" value="ECO:0007669"/>
    <property type="project" value="TreeGrafter"/>
</dbReference>
<keyword evidence="4" id="KW-0460">Magnesium</keyword>
<evidence type="ECO:0000313" key="10">
    <source>
        <dbReference type="Proteomes" id="UP001165065"/>
    </source>
</evidence>
<evidence type="ECO:0000256" key="4">
    <source>
        <dbReference type="ARBA" id="ARBA00022842"/>
    </source>
</evidence>
<comment type="similarity">
    <text evidence="1">Belongs to the FBPase class 1 family.</text>
</comment>
<dbReference type="GO" id="GO:0046872">
    <property type="term" value="F:metal ion binding"/>
    <property type="evidence" value="ECO:0007669"/>
    <property type="project" value="UniProtKB-KW"/>
</dbReference>
<evidence type="ECO:0000256" key="1">
    <source>
        <dbReference type="ARBA" id="ARBA00010941"/>
    </source>
</evidence>
<dbReference type="Pfam" id="PF18913">
    <property type="entry name" value="FBPase_C"/>
    <property type="match status" value="1"/>
</dbReference>
<protein>
    <recommendedName>
        <fullName evidence="11">Fructose-bisphosphatase</fullName>
    </recommendedName>
</protein>
<dbReference type="PRINTS" id="PR01958">
    <property type="entry name" value="S17BPHPHTASE"/>
</dbReference>
<organism evidence="9 10">
    <name type="scientific">Triparma columacea</name>
    <dbReference type="NCBI Taxonomy" id="722753"/>
    <lineage>
        <taxon>Eukaryota</taxon>
        <taxon>Sar</taxon>
        <taxon>Stramenopiles</taxon>
        <taxon>Ochrophyta</taxon>
        <taxon>Bolidophyceae</taxon>
        <taxon>Parmales</taxon>
        <taxon>Triparmaceae</taxon>
        <taxon>Triparma</taxon>
    </lineage>
</organism>
<dbReference type="GO" id="GO:0042132">
    <property type="term" value="F:fructose 1,6-bisphosphate 1-phosphatase activity"/>
    <property type="evidence" value="ECO:0007669"/>
    <property type="project" value="TreeGrafter"/>
</dbReference>
<sequence>MAGIWMDQKCPFHKFCALAALITPPLLSLAYKRSNSTSSAIQKPVKTLPMPKCETPELEKAITAVLNSSVKIAEALRSTTLGATVAGTTNNSGDAQLGLDLLTDEISFQELKKSEVFLNGISEETPTFVPMTPSAPFTVSFDPLDGSSVIGPNFAVGGIYAIWPACATLVGSPGRSCLASIVVMYGSRLTAYVAVRGEGCKELTYVVDPGAWVCTKERVEVKEKKVFAPGNLRATQDSKKYEALIQGYIKNRYTLRYSGGMVPDVVHILSKGGGVFTNVSSDKAKAKLRFLYEVVGVALVVEESGGKFLSEKDGGKDVLDLVCDDVDMRVGGAAGSVEECQKYLSIMFKTRV</sequence>
<dbReference type="InterPro" id="IPR033391">
    <property type="entry name" value="FBPase_N"/>
</dbReference>
<evidence type="ECO:0000313" key="9">
    <source>
        <dbReference type="EMBL" id="GMI43200.1"/>
    </source>
</evidence>
<dbReference type="GO" id="GO:0006002">
    <property type="term" value="P:fructose 6-phosphate metabolic process"/>
    <property type="evidence" value="ECO:0007669"/>
    <property type="project" value="TreeGrafter"/>
</dbReference>
<dbReference type="Gene3D" id="3.30.540.10">
    <property type="entry name" value="Fructose-1,6-Bisphosphatase, subunit A, domain 1"/>
    <property type="match status" value="1"/>
</dbReference>
<dbReference type="AlphaFoldDB" id="A0A9W7GCL9"/>
<comment type="caution">
    <text evidence="9">The sequence shown here is derived from an EMBL/GenBank/DDBJ whole genome shotgun (WGS) entry which is preliminary data.</text>
</comment>
<evidence type="ECO:0000256" key="2">
    <source>
        <dbReference type="ARBA" id="ARBA00022723"/>
    </source>
</evidence>
<keyword evidence="5" id="KW-0119">Carbohydrate metabolism</keyword>
<evidence type="ECO:0008006" key="11">
    <source>
        <dbReference type="Google" id="ProtNLM"/>
    </source>
</evidence>
<dbReference type="InterPro" id="IPR044015">
    <property type="entry name" value="FBPase_C_dom"/>
</dbReference>